<dbReference type="PROSITE" id="PS51318">
    <property type="entry name" value="TAT"/>
    <property type="match status" value="1"/>
</dbReference>
<accession>A0A7J0C7S6</accession>
<evidence type="ECO:0000313" key="2">
    <source>
        <dbReference type="EMBL" id="GFM98585.1"/>
    </source>
</evidence>
<keyword evidence="4" id="KW-1185">Reference proteome</keyword>
<evidence type="ECO:0008006" key="6">
    <source>
        <dbReference type="Google" id="ProtNLM"/>
    </source>
</evidence>
<dbReference type="InterPro" id="IPR006311">
    <property type="entry name" value="TAT_signal"/>
</dbReference>
<evidence type="ECO:0000313" key="3">
    <source>
        <dbReference type="EMBL" id="NYE42206.1"/>
    </source>
</evidence>
<sequence length="227" mass="24046">MRSKIDRRGVLMAGAAFGAVTALATLPGTAHAAPGVPSADGARGRAWPGAKSANGWPVLEAAELLHIEGSGQSVRLADGDAAVILLHVARRFHYEIDQLRTGDVTGHSTTREVVEDYESNYLSGTALAIRPLAYPVGVKGGLYPNELVVVRDILAELDGVVRWGGDLATPKESHFEIAYRPGHPRVKGVARKIRGWQAGPGSAGAGTVDAFDPKRRSRSQAFARRVA</sequence>
<feature type="chain" id="PRO_5036400256" description="Lipoprotein" evidence="1">
    <location>
        <begin position="33"/>
        <end position="227"/>
    </location>
</feature>
<keyword evidence="1" id="KW-0732">Signal</keyword>
<proteinExistence type="predicted"/>
<comment type="caution">
    <text evidence="2">The sequence shown here is derived from an EMBL/GenBank/DDBJ whole genome shotgun (WGS) entry which is preliminary data.</text>
</comment>
<name>A0A7J0C7S6_9ACTN</name>
<dbReference type="EMBL" id="JACCCF010000001">
    <property type="protein sequence ID" value="NYE42206.1"/>
    <property type="molecule type" value="Genomic_DNA"/>
</dbReference>
<evidence type="ECO:0000256" key="1">
    <source>
        <dbReference type="SAM" id="SignalP"/>
    </source>
</evidence>
<reference evidence="3 5" key="2">
    <citation type="submission" date="2020-07" db="EMBL/GenBank/DDBJ databases">
        <title>Sequencing the genomes of 1000 actinobacteria strains.</title>
        <authorList>
            <person name="Klenk H.-P."/>
        </authorList>
    </citation>
    <scope>NUCLEOTIDE SEQUENCE [LARGE SCALE GENOMIC DNA]</scope>
    <source>
        <strain evidence="3 5">DSM 41455</strain>
    </source>
</reference>
<feature type="signal peptide" evidence="1">
    <location>
        <begin position="1"/>
        <end position="32"/>
    </location>
</feature>
<dbReference type="AlphaFoldDB" id="A0A7J0C7S6"/>
<evidence type="ECO:0000313" key="5">
    <source>
        <dbReference type="Proteomes" id="UP000530403"/>
    </source>
</evidence>
<gene>
    <name evidence="3" type="ORF">HEB29_003217</name>
    <name evidence="2" type="ORF">Sfulv_33960</name>
</gene>
<organism evidence="2 4">
    <name type="scientific">Streptomyces fulvorobeus</name>
    <dbReference type="NCBI Taxonomy" id="284028"/>
    <lineage>
        <taxon>Bacteria</taxon>
        <taxon>Bacillati</taxon>
        <taxon>Actinomycetota</taxon>
        <taxon>Actinomycetes</taxon>
        <taxon>Kitasatosporales</taxon>
        <taxon>Streptomycetaceae</taxon>
        <taxon>Streptomyces</taxon>
    </lineage>
</organism>
<protein>
    <recommendedName>
        <fullName evidence="6">Lipoprotein</fullName>
    </recommendedName>
</protein>
<dbReference type="Proteomes" id="UP000498980">
    <property type="component" value="Unassembled WGS sequence"/>
</dbReference>
<reference evidence="2 4" key="1">
    <citation type="submission" date="2020-05" db="EMBL/GenBank/DDBJ databases">
        <title>Whole genome shotgun sequence of Streptomyces fulvorobeus NBRC 15897.</title>
        <authorList>
            <person name="Komaki H."/>
            <person name="Tamura T."/>
        </authorList>
    </citation>
    <scope>NUCLEOTIDE SEQUENCE [LARGE SCALE GENOMIC DNA]</scope>
    <source>
        <strain evidence="2 4">NBRC 15897</strain>
    </source>
</reference>
<dbReference type="Proteomes" id="UP000530403">
    <property type="component" value="Unassembled WGS sequence"/>
</dbReference>
<evidence type="ECO:0000313" key="4">
    <source>
        <dbReference type="Proteomes" id="UP000498980"/>
    </source>
</evidence>
<dbReference type="EMBL" id="BLWC01000001">
    <property type="protein sequence ID" value="GFM98585.1"/>
    <property type="molecule type" value="Genomic_DNA"/>
</dbReference>